<dbReference type="STRING" id="332977.SAMN05421740_10216"/>
<organism evidence="1 2">
    <name type="scientific">Parapedobacter koreensis</name>
    <dbReference type="NCBI Taxonomy" id="332977"/>
    <lineage>
        <taxon>Bacteria</taxon>
        <taxon>Pseudomonadati</taxon>
        <taxon>Bacteroidota</taxon>
        <taxon>Sphingobacteriia</taxon>
        <taxon>Sphingobacteriales</taxon>
        <taxon>Sphingobacteriaceae</taxon>
        <taxon>Parapedobacter</taxon>
    </lineage>
</organism>
<gene>
    <name evidence="1" type="ORF">SAMN05421740_10216</name>
</gene>
<protein>
    <submittedName>
        <fullName evidence="1">Uncharacterized protein</fullName>
    </submittedName>
</protein>
<accession>A0A1H7HU89</accession>
<reference evidence="2" key="1">
    <citation type="submission" date="2016-10" db="EMBL/GenBank/DDBJ databases">
        <authorList>
            <person name="Varghese N."/>
            <person name="Submissions S."/>
        </authorList>
    </citation>
    <scope>NUCLEOTIDE SEQUENCE [LARGE SCALE GENOMIC DNA]</scope>
    <source>
        <strain evidence="2">Jip14</strain>
    </source>
</reference>
<dbReference type="EMBL" id="FNZR01000002">
    <property type="protein sequence ID" value="SEK53728.1"/>
    <property type="molecule type" value="Genomic_DNA"/>
</dbReference>
<keyword evidence="2" id="KW-1185">Reference proteome</keyword>
<sequence>MDLIQLLIEFAQLLVDNILPFFNLNELFSLTAEDPLPVDKCDIFII</sequence>
<name>A0A1H7HU89_9SPHI</name>
<proteinExistence type="predicted"/>
<evidence type="ECO:0000313" key="1">
    <source>
        <dbReference type="EMBL" id="SEK53728.1"/>
    </source>
</evidence>
<dbReference type="AlphaFoldDB" id="A0A1H7HU89"/>
<dbReference type="Proteomes" id="UP000198916">
    <property type="component" value="Unassembled WGS sequence"/>
</dbReference>
<evidence type="ECO:0000313" key="2">
    <source>
        <dbReference type="Proteomes" id="UP000198916"/>
    </source>
</evidence>
<dbReference type="RefSeq" id="WP_177180993.1">
    <property type="nucleotide sequence ID" value="NZ_FNZR01000002.1"/>
</dbReference>